<accession>A0A5K1GW35</accession>
<evidence type="ECO:0000313" key="1">
    <source>
        <dbReference type="EMBL" id="VVW78907.1"/>
    </source>
</evidence>
<dbReference type="AlphaFoldDB" id="A0A5K1GW35"/>
<reference evidence="1" key="1">
    <citation type="submission" date="2019-09" db="EMBL/GenBank/DDBJ databases">
        <authorList>
            <person name="Zhang L."/>
        </authorList>
    </citation>
    <scope>NUCLEOTIDE SEQUENCE</scope>
</reference>
<name>A0A5K1GW35_9MAGN</name>
<organism evidence="1">
    <name type="scientific">Nymphaea colorata</name>
    <name type="common">pocket water lily</name>
    <dbReference type="NCBI Taxonomy" id="210225"/>
    <lineage>
        <taxon>Eukaryota</taxon>
        <taxon>Viridiplantae</taxon>
        <taxon>Streptophyta</taxon>
        <taxon>Embryophyta</taxon>
        <taxon>Tracheophyta</taxon>
        <taxon>Spermatophyta</taxon>
        <taxon>Magnoliopsida</taxon>
        <taxon>Nymphaeales</taxon>
        <taxon>Nymphaeaceae</taxon>
        <taxon>Nymphaea</taxon>
    </lineage>
</organism>
<proteinExistence type="predicted"/>
<gene>
    <name evidence="1" type="ORF">NYM_LOCUS26946</name>
</gene>
<dbReference type="EMBL" id="LR721787">
    <property type="protein sequence ID" value="VVW78907.1"/>
    <property type="molecule type" value="Genomic_DNA"/>
</dbReference>
<sequence length="16" mass="1878">MERQLSVSSNVEDDRL</sequence>
<protein>
    <submittedName>
        <fullName evidence="1">Uncharacterized protein</fullName>
    </submittedName>
</protein>